<feature type="domain" description="Gfo/Idh/MocA-like oxidoreductase N-terminal" evidence="2">
    <location>
        <begin position="15"/>
        <end position="139"/>
    </location>
</feature>
<organism evidence="4 5">
    <name type="scientific">Pelagibacterium halotolerans (strain DSM 22347 / JCM 15775 / CGMCC 1.7692 / B2)</name>
    <dbReference type="NCBI Taxonomy" id="1082931"/>
    <lineage>
        <taxon>Bacteria</taxon>
        <taxon>Pseudomonadati</taxon>
        <taxon>Pseudomonadota</taxon>
        <taxon>Alphaproteobacteria</taxon>
        <taxon>Hyphomicrobiales</taxon>
        <taxon>Devosiaceae</taxon>
        <taxon>Pelagibacterium</taxon>
    </lineage>
</organism>
<dbReference type="GO" id="GO:0016491">
    <property type="term" value="F:oxidoreductase activity"/>
    <property type="evidence" value="ECO:0007669"/>
    <property type="project" value="UniProtKB-KW"/>
</dbReference>
<dbReference type="HOGENOM" id="CLU_023194_17_0_5"/>
<dbReference type="SUPFAM" id="SSF55347">
    <property type="entry name" value="Glyceraldehyde-3-phosphate dehydrogenase-like, C-terminal domain"/>
    <property type="match status" value="1"/>
</dbReference>
<keyword evidence="5" id="KW-1185">Reference proteome</keyword>
<dbReference type="Gene3D" id="3.30.360.10">
    <property type="entry name" value="Dihydrodipicolinate Reductase, domain 2"/>
    <property type="match status" value="1"/>
</dbReference>
<dbReference type="AlphaFoldDB" id="G4R8P7"/>
<dbReference type="KEGG" id="phl:KKY_288"/>
<dbReference type="eggNOG" id="COG0673">
    <property type="taxonomic scope" value="Bacteria"/>
</dbReference>
<dbReference type="STRING" id="1082931.KKY_288"/>
<evidence type="ECO:0000313" key="4">
    <source>
        <dbReference type="EMBL" id="AEQ50333.1"/>
    </source>
</evidence>
<dbReference type="PATRIC" id="fig|1082931.4.peg.289"/>
<dbReference type="InterPro" id="IPR000683">
    <property type="entry name" value="Gfo/Idh/MocA-like_OxRdtase_N"/>
</dbReference>
<dbReference type="InterPro" id="IPR055170">
    <property type="entry name" value="GFO_IDH_MocA-like_dom"/>
</dbReference>
<dbReference type="InterPro" id="IPR050463">
    <property type="entry name" value="Gfo/Idh/MocA_oxidrdct_glycsds"/>
</dbReference>
<protein>
    <submittedName>
        <fullName evidence="4">Myo-inositol 2-dehydrogenase</fullName>
    </submittedName>
</protein>
<dbReference type="Pfam" id="PF22725">
    <property type="entry name" value="GFO_IDH_MocA_C3"/>
    <property type="match status" value="1"/>
</dbReference>
<evidence type="ECO:0000259" key="3">
    <source>
        <dbReference type="Pfam" id="PF22725"/>
    </source>
</evidence>
<accession>G4R8P7</accession>
<dbReference type="GO" id="GO:0000166">
    <property type="term" value="F:nucleotide binding"/>
    <property type="evidence" value="ECO:0007669"/>
    <property type="project" value="InterPro"/>
</dbReference>
<reference evidence="4 5" key="1">
    <citation type="journal article" date="2012" name="J. Bacteriol.">
        <title>Complete genome sequence of Pelagibacterium halotolerans B2T.</title>
        <authorList>
            <person name="Huo Y.Y."/>
            <person name="Cheng H."/>
            <person name="Han X.F."/>
            <person name="Jiang X.W."/>
            <person name="Sun C."/>
            <person name="Zhang X.Q."/>
            <person name="Zhu X.F."/>
            <person name="Liu Y.F."/>
            <person name="Li P.F."/>
            <person name="Ni P.X."/>
            <person name="Wu M."/>
        </authorList>
    </citation>
    <scope>NUCLEOTIDE SEQUENCE [LARGE SCALE GENOMIC DNA]</scope>
    <source>
        <strain evidence="5">DSM 22347 / JCM 15775 / CGMCC 1.7692 / B2</strain>
    </source>
</reference>
<dbReference type="Gene3D" id="3.40.50.720">
    <property type="entry name" value="NAD(P)-binding Rossmann-like Domain"/>
    <property type="match status" value="1"/>
</dbReference>
<evidence type="ECO:0000259" key="2">
    <source>
        <dbReference type="Pfam" id="PF01408"/>
    </source>
</evidence>
<dbReference type="PANTHER" id="PTHR43818">
    <property type="entry name" value="BCDNA.GH03377"/>
    <property type="match status" value="1"/>
</dbReference>
<keyword evidence="1" id="KW-0560">Oxidoreductase</keyword>
<dbReference type="SUPFAM" id="SSF51735">
    <property type="entry name" value="NAD(P)-binding Rossmann-fold domains"/>
    <property type="match status" value="1"/>
</dbReference>
<sequence length="380" mass="41321">MDQIILGLSVITSLGVGLIGTGYMGKCHALAWNAVAPVFGDIERPRLVHLAEANADLAAKQAKALGFGKSTGDWRELIADPEVDVVSITTPNAFHPEMAIAALEAGKHVWCEKPMAPAFADAERMAQAARISGRVAVLGYNYIQNPLIRHIGKLLAESAIGKVHSVRVEMDEDFMADPAALFYWKSEASSGYGALDDFGVHPLSILSTLLGPAQQVMADLAKPFPTRPTQDGKDREVETFDIANILVRFADGVSGAIQLSRSAWGRKGRIAIQIFGSQGTIAYDQERMNELQIFAREGRASEQGFRTILTAPIHPPYDKFLPAPGHGLGFNELKIIEAREVMRAISGETAHIIDFQQGLVIEKTVHAIAHSHRDGCWVRL</sequence>
<dbReference type="InterPro" id="IPR036291">
    <property type="entry name" value="NAD(P)-bd_dom_sf"/>
</dbReference>
<dbReference type="Proteomes" id="UP000008850">
    <property type="component" value="Chromosome"/>
</dbReference>
<proteinExistence type="predicted"/>
<gene>
    <name evidence="4" type="ordered locus">KKY_288</name>
</gene>
<evidence type="ECO:0000313" key="5">
    <source>
        <dbReference type="Proteomes" id="UP000008850"/>
    </source>
</evidence>
<dbReference type="PANTHER" id="PTHR43818:SF11">
    <property type="entry name" value="BCDNA.GH03377"/>
    <property type="match status" value="1"/>
</dbReference>
<dbReference type="Pfam" id="PF01408">
    <property type="entry name" value="GFO_IDH_MocA"/>
    <property type="match status" value="1"/>
</dbReference>
<evidence type="ECO:0000256" key="1">
    <source>
        <dbReference type="ARBA" id="ARBA00023002"/>
    </source>
</evidence>
<name>G4R8P7_PELHB</name>
<dbReference type="EMBL" id="CP003075">
    <property type="protein sequence ID" value="AEQ50333.1"/>
    <property type="molecule type" value="Genomic_DNA"/>
</dbReference>
<feature type="domain" description="GFO/IDH/MocA-like oxidoreductase" evidence="3">
    <location>
        <begin position="149"/>
        <end position="281"/>
    </location>
</feature>